<comment type="caution">
    <text evidence="13">Lacks conserved residue(s) required for the propagation of feature annotation.</text>
</comment>
<keyword evidence="6" id="KW-0336">GPI-anchor</keyword>
<evidence type="ECO:0000256" key="5">
    <source>
        <dbReference type="ARBA" id="ARBA00022525"/>
    </source>
</evidence>
<feature type="compositionally biased region" description="Basic and acidic residues" evidence="14">
    <location>
        <begin position="271"/>
        <end position="289"/>
    </location>
</feature>
<keyword evidence="10 15" id="KW-0472">Membrane</keyword>
<feature type="compositionally biased region" description="Acidic residues" evidence="14">
    <location>
        <begin position="522"/>
        <end position="532"/>
    </location>
</feature>
<gene>
    <name evidence="17" type="ORF">ZT3D7_G872</name>
</gene>
<feature type="region of interest" description="Disordered" evidence="14">
    <location>
        <begin position="1"/>
        <end position="25"/>
    </location>
</feature>
<evidence type="ECO:0000256" key="14">
    <source>
        <dbReference type="SAM" id="MobiDB-lite"/>
    </source>
</evidence>
<keyword evidence="6" id="KW-0325">Glycoprotein</keyword>
<evidence type="ECO:0000256" key="6">
    <source>
        <dbReference type="ARBA" id="ARBA00022622"/>
    </source>
</evidence>
<accession>A0A1X7RFD8</accession>
<keyword evidence="5" id="KW-0964">Secreted</keyword>
<feature type="region of interest" description="Disordered" evidence="14">
    <location>
        <begin position="264"/>
        <end position="325"/>
    </location>
</feature>
<feature type="disulfide bond" evidence="13">
    <location>
        <begin position="53"/>
        <end position="60"/>
    </location>
</feature>
<keyword evidence="13" id="KW-0349">Heme</keyword>
<evidence type="ECO:0000313" key="17">
    <source>
        <dbReference type="EMBL" id="SMQ45727.1"/>
    </source>
</evidence>
<feature type="transmembrane region" description="Helical" evidence="15">
    <location>
        <begin position="179"/>
        <end position="200"/>
    </location>
</feature>
<dbReference type="GO" id="GO:0046872">
    <property type="term" value="F:metal ion binding"/>
    <property type="evidence" value="ECO:0007669"/>
    <property type="project" value="UniProtKB-UniRule"/>
</dbReference>
<feature type="compositionally biased region" description="Basic and acidic residues" evidence="14">
    <location>
        <begin position="587"/>
        <end position="607"/>
    </location>
</feature>
<protein>
    <recommendedName>
        <fullName evidence="16">CFEM domain-containing protein</fullName>
    </recommendedName>
</protein>
<reference evidence="17 18" key="1">
    <citation type="submission" date="2016-06" db="EMBL/GenBank/DDBJ databases">
        <authorList>
            <person name="Kjaerup R.B."/>
            <person name="Dalgaard T.S."/>
            <person name="Juul-Madsen H.R."/>
        </authorList>
    </citation>
    <scope>NUCLEOTIDE SEQUENCE [LARGE SCALE GENOMIC DNA]</scope>
</reference>
<keyword evidence="11 13" id="KW-1015">Disulfide bond</keyword>
<feature type="compositionally biased region" description="Polar residues" evidence="14">
    <location>
        <begin position="558"/>
        <end position="573"/>
    </location>
</feature>
<evidence type="ECO:0000256" key="4">
    <source>
        <dbReference type="ARBA" id="ARBA00010031"/>
    </source>
</evidence>
<dbReference type="Pfam" id="PF05730">
    <property type="entry name" value="CFEM"/>
    <property type="match status" value="1"/>
</dbReference>
<evidence type="ECO:0000256" key="8">
    <source>
        <dbReference type="ARBA" id="ARBA00022729"/>
    </source>
</evidence>
<feature type="compositionally biased region" description="Low complexity" evidence="14">
    <location>
        <begin position="119"/>
        <end position="163"/>
    </location>
</feature>
<dbReference type="EMBL" id="LT853692">
    <property type="protein sequence ID" value="SMQ45727.1"/>
    <property type="molecule type" value="Genomic_DNA"/>
</dbReference>
<dbReference type="GO" id="GO:0005576">
    <property type="term" value="C:extracellular region"/>
    <property type="evidence" value="ECO:0007669"/>
    <property type="project" value="UniProtKB-SubCell"/>
</dbReference>
<dbReference type="GO" id="GO:0098552">
    <property type="term" value="C:side of membrane"/>
    <property type="evidence" value="ECO:0007669"/>
    <property type="project" value="UniProtKB-KW"/>
</dbReference>
<evidence type="ECO:0000256" key="10">
    <source>
        <dbReference type="ARBA" id="ARBA00023136"/>
    </source>
</evidence>
<dbReference type="PANTHER" id="PTHR15549">
    <property type="entry name" value="PAIRED IMMUNOGLOBULIN-LIKE TYPE 2 RECEPTOR"/>
    <property type="match status" value="1"/>
</dbReference>
<keyword evidence="18" id="KW-1185">Reference proteome</keyword>
<feature type="region of interest" description="Disordered" evidence="14">
    <location>
        <begin position="119"/>
        <end position="171"/>
    </location>
</feature>
<comment type="subcellular location">
    <subcellularLocation>
        <location evidence="2">Membrane</location>
        <topology evidence="2">Lipid-anchor</topology>
        <topology evidence="2">GPI-anchor</topology>
    </subcellularLocation>
    <subcellularLocation>
        <location evidence="1">Membrane</location>
        <topology evidence="1">Single-pass membrane protein</topology>
    </subcellularLocation>
    <subcellularLocation>
        <location evidence="3">Secreted</location>
    </subcellularLocation>
</comment>
<dbReference type="STRING" id="1276538.A0A1X7RFD8"/>
<feature type="binding site" description="axial binding residue" evidence="13">
    <location>
        <position position="57"/>
    </location>
    <ligand>
        <name>heme</name>
        <dbReference type="ChEBI" id="CHEBI:30413"/>
    </ligand>
    <ligandPart>
        <name>Fe</name>
        <dbReference type="ChEBI" id="CHEBI:18248"/>
    </ligandPart>
</feature>
<organism evidence="17 18">
    <name type="scientific">Zymoseptoria tritici (strain ST99CH_3D7)</name>
    <dbReference type="NCBI Taxonomy" id="1276538"/>
    <lineage>
        <taxon>Eukaryota</taxon>
        <taxon>Fungi</taxon>
        <taxon>Dikarya</taxon>
        <taxon>Ascomycota</taxon>
        <taxon>Pezizomycotina</taxon>
        <taxon>Dothideomycetes</taxon>
        <taxon>Dothideomycetidae</taxon>
        <taxon>Mycosphaerellales</taxon>
        <taxon>Mycosphaerellaceae</taxon>
        <taxon>Zymoseptoria</taxon>
    </lineage>
</organism>
<evidence type="ECO:0000256" key="1">
    <source>
        <dbReference type="ARBA" id="ARBA00004167"/>
    </source>
</evidence>
<keyword evidence="13" id="KW-0479">Metal-binding</keyword>
<feature type="region of interest" description="Disordered" evidence="14">
    <location>
        <begin position="506"/>
        <end position="693"/>
    </location>
</feature>
<keyword evidence="9 15" id="KW-1133">Transmembrane helix</keyword>
<comment type="similarity">
    <text evidence="4">Belongs to the RBT5 family.</text>
</comment>
<dbReference type="InterPro" id="IPR051694">
    <property type="entry name" value="Immunoregulatory_rcpt-like"/>
</dbReference>
<evidence type="ECO:0000256" key="12">
    <source>
        <dbReference type="ARBA" id="ARBA00023288"/>
    </source>
</evidence>
<dbReference type="GO" id="GO:0071944">
    <property type="term" value="C:cell periphery"/>
    <property type="evidence" value="ECO:0007669"/>
    <property type="project" value="UniProtKB-ARBA"/>
</dbReference>
<feature type="compositionally biased region" description="Polar residues" evidence="14">
    <location>
        <begin position="290"/>
        <end position="306"/>
    </location>
</feature>
<evidence type="ECO:0000259" key="16">
    <source>
        <dbReference type="PROSITE" id="PS52012"/>
    </source>
</evidence>
<evidence type="ECO:0000256" key="13">
    <source>
        <dbReference type="PROSITE-ProRule" id="PRU01356"/>
    </source>
</evidence>
<name>A0A1X7RFD8_ZYMT9</name>
<dbReference type="AlphaFoldDB" id="A0A1X7RFD8"/>
<keyword evidence="7 15" id="KW-0812">Transmembrane</keyword>
<keyword evidence="12" id="KW-0449">Lipoprotein</keyword>
<dbReference type="PROSITE" id="PS52012">
    <property type="entry name" value="CFEM"/>
    <property type="match status" value="1"/>
</dbReference>
<keyword evidence="13" id="KW-0408">Iron</keyword>
<evidence type="ECO:0000256" key="7">
    <source>
        <dbReference type="ARBA" id="ARBA00022692"/>
    </source>
</evidence>
<evidence type="ECO:0000256" key="11">
    <source>
        <dbReference type="ARBA" id="ARBA00023157"/>
    </source>
</evidence>
<keyword evidence="8" id="KW-0732">Signal</keyword>
<proteinExistence type="inferred from homology"/>
<evidence type="ECO:0000256" key="3">
    <source>
        <dbReference type="ARBA" id="ARBA00004613"/>
    </source>
</evidence>
<evidence type="ECO:0000256" key="9">
    <source>
        <dbReference type="ARBA" id="ARBA00022989"/>
    </source>
</evidence>
<evidence type="ECO:0000313" key="18">
    <source>
        <dbReference type="Proteomes" id="UP000215127"/>
    </source>
</evidence>
<dbReference type="InterPro" id="IPR008427">
    <property type="entry name" value="Extracellular_membr_CFEM_dom"/>
</dbReference>
<sequence length="723" mass="78768">MPSRPRRQASESSADLRKRTTTDPSNFPRVLSNYVPTCAQSCLSTYINQQYDCTNGDVSCLCSQYGNSGFTLGELALVCVSISCPSANQQDPDKAKAKAYDICAAQNDAAAATQQTLIPPATSSSRTSSSSIQTTTTATTSTIPEPTSTTRSTDTPFATTTSAPPEPTPERAAITSGQAIGISVAAVGFVLIAVGMFYALGCIRRRKRKAAERGTKHHSYDFIDDASVHGSEFPRGFINHANPGGLDMSGAVYSSEKRNTNWPTLQVHQEPYYRHEKNSSQDTQTRRSDSPVSYRSASSMRTTSQLLPEKPSGLLLRPPPRSPELDNMRTPATIFEEDRFSAHIAPPVPSLPKNPRQPQFAHQFTKPAEHANQPSLTLDIPNQTTQCQAVQSSEASLLRAAPQSSMAHPPALMPGQSMPTFPPPPAFQHAGPTFPPPPTSAARSIYERPTYGNSSNSVLDYYASPEYDSPTDLYSSTPIEDETQVRKVAPAAIAISKPSYPPLAVRTSLASDASRRTSFESTDPDESTPPEEEDKRLTPVKEAASPIAEIRYPKVPRSANQSVPRSPVYQSAYQFPIRQDSRSIANRRQERMPQTRDSETRGREHGHNASSSGSSLAAKRRGDSAANKLHITTITPNRAPRTPPRQENVAAYTKETPLRGYGRTATSAGVKTPDWPLKIEMKSPPGGLKSPLWEPKLTPRREGDDLYLSVSVATPQHAHFPRR</sequence>
<feature type="domain" description="CFEM" evidence="16">
    <location>
        <begin position="10"/>
        <end position="133"/>
    </location>
</feature>
<evidence type="ECO:0000256" key="2">
    <source>
        <dbReference type="ARBA" id="ARBA00004589"/>
    </source>
</evidence>
<evidence type="ECO:0000256" key="15">
    <source>
        <dbReference type="SAM" id="Phobius"/>
    </source>
</evidence>
<dbReference type="Proteomes" id="UP000215127">
    <property type="component" value="Chromosome 1"/>
</dbReference>